<evidence type="ECO:0000313" key="1">
    <source>
        <dbReference type="EMBL" id="RRH76189.1"/>
    </source>
</evidence>
<reference evidence="1 2" key="1">
    <citation type="submission" date="2018-11" db="EMBL/GenBank/DDBJ databases">
        <title>Gemmobacter sp. nov., YIM 102744-1 draft genome.</title>
        <authorList>
            <person name="Li G."/>
            <person name="Jiang Y."/>
        </authorList>
    </citation>
    <scope>NUCLEOTIDE SEQUENCE [LARGE SCALE GENOMIC DNA]</scope>
    <source>
        <strain evidence="1 2">YIM 102744-1</strain>
    </source>
</reference>
<evidence type="ECO:0000313" key="2">
    <source>
        <dbReference type="Proteomes" id="UP000282125"/>
    </source>
</evidence>
<comment type="caution">
    <text evidence="1">The sequence shown here is derived from an EMBL/GenBank/DDBJ whole genome shotgun (WGS) entry which is preliminary data.</text>
</comment>
<dbReference type="Proteomes" id="UP000282125">
    <property type="component" value="Unassembled WGS sequence"/>
</dbReference>
<dbReference type="EMBL" id="RRAZ01000008">
    <property type="protein sequence ID" value="RRH76189.1"/>
    <property type="molecule type" value="Genomic_DNA"/>
</dbReference>
<protein>
    <recommendedName>
        <fullName evidence="3">Thioesterase</fullName>
    </recommendedName>
</protein>
<gene>
    <name evidence="1" type="ORF">EG244_07165</name>
</gene>
<keyword evidence="2" id="KW-1185">Reference proteome</keyword>
<dbReference type="AlphaFoldDB" id="A0A3P3DPL3"/>
<accession>A0A3P3DPL3</accession>
<sequence length="136" mass="15126">MSTTHEAAAPLWTFERFEPGHIFGTLNVITDEARRRSWEAIYGPCPGDSLPEGVIVAAMMEAYVRAIQPRPDGNVHASQELSFSGQRVEWGALLQLTVSCAGKELKNGRRWVDFDVAASARDLSLLRGRIRSIWAE</sequence>
<name>A0A3P3DPL3_9RHOB</name>
<proteinExistence type="predicted"/>
<dbReference type="OrthoDB" id="8114072at2"/>
<organism evidence="1 2">
    <name type="scientific">Falsigemmobacter faecalis</name>
    <dbReference type="NCBI Taxonomy" id="2488730"/>
    <lineage>
        <taxon>Bacteria</taxon>
        <taxon>Pseudomonadati</taxon>
        <taxon>Pseudomonadota</taxon>
        <taxon>Alphaproteobacteria</taxon>
        <taxon>Rhodobacterales</taxon>
        <taxon>Paracoccaceae</taxon>
        <taxon>Falsigemmobacter</taxon>
    </lineage>
</organism>
<dbReference type="RefSeq" id="WP_124964328.1">
    <property type="nucleotide sequence ID" value="NZ_RRAZ01000008.1"/>
</dbReference>
<evidence type="ECO:0008006" key="3">
    <source>
        <dbReference type="Google" id="ProtNLM"/>
    </source>
</evidence>